<protein>
    <submittedName>
        <fullName evidence="1">Uncharacterized protein</fullName>
    </submittedName>
</protein>
<reference evidence="1" key="1">
    <citation type="journal article" date="2023" name="Plant J.">
        <title>Genome sequences and population genomics provide insights into the demographic history, inbreeding, and mutation load of two 'living fossil' tree species of Dipteronia.</title>
        <authorList>
            <person name="Feng Y."/>
            <person name="Comes H.P."/>
            <person name="Chen J."/>
            <person name="Zhu S."/>
            <person name="Lu R."/>
            <person name="Zhang X."/>
            <person name="Li P."/>
            <person name="Qiu J."/>
            <person name="Olsen K.M."/>
            <person name="Qiu Y."/>
        </authorList>
    </citation>
    <scope>NUCLEOTIDE SEQUENCE</scope>
    <source>
        <strain evidence="1">NBL</strain>
    </source>
</reference>
<sequence length="143" mass="16586">MNFIENISFVGEIKSNPEEVKKGVANYFEKQYKNVPWCRPKVNGLPLKKLSETERDSLEELFSPDVVWTTLSSCDGNKVPGLDGFNLNFIKKNWNVIMVDFMKFLEDFHQNGDSVKDLNRTFIALIPKCVKPDFMKDFRLICL</sequence>
<gene>
    <name evidence="1" type="ORF">Dsin_006182</name>
</gene>
<keyword evidence="2" id="KW-1185">Reference proteome</keyword>
<proteinExistence type="predicted"/>
<name>A0AAE0AZ41_9ROSI</name>
<comment type="caution">
    <text evidence="1">The sequence shown here is derived from an EMBL/GenBank/DDBJ whole genome shotgun (WGS) entry which is preliminary data.</text>
</comment>
<evidence type="ECO:0000313" key="2">
    <source>
        <dbReference type="Proteomes" id="UP001281410"/>
    </source>
</evidence>
<dbReference type="Proteomes" id="UP001281410">
    <property type="component" value="Unassembled WGS sequence"/>
</dbReference>
<evidence type="ECO:0000313" key="1">
    <source>
        <dbReference type="EMBL" id="KAK3226320.1"/>
    </source>
</evidence>
<dbReference type="AlphaFoldDB" id="A0AAE0AZ41"/>
<accession>A0AAE0AZ41</accession>
<dbReference type="EMBL" id="JANJYJ010000002">
    <property type="protein sequence ID" value="KAK3226320.1"/>
    <property type="molecule type" value="Genomic_DNA"/>
</dbReference>
<organism evidence="1 2">
    <name type="scientific">Dipteronia sinensis</name>
    <dbReference type="NCBI Taxonomy" id="43782"/>
    <lineage>
        <taxon>Eukaryota</taxon>
        <taxon>Viridiplantae</taxon>
        <taxon>Streptophyta</taxon>
        <taxon>Embryophyta</taxon>
        <taxon>Tracheophyta</taxon>
        <taxon>Spermatophyta</taxon>
        <taxon>Magnoliopsida</taxon>
        <taxon>eudicotyledons</taxon>
        <taxon>Gunneridae</taxon>
        <taxon>Pentapetalae</taxon>
        <taxon>rosids</taxon>
        <taxon>malvids</taxon>
        <taxon>Sapindales</taxon>
        <taxon>Sapindaceae</taxon>
        <taxon>Hippocastanoideae</taxon>
        <taxon>Acereae</taxon>
        <taxon>Dipteronia</taxon>
    </lineage>
</organism>